<proteinExistence type="predicted"/>
<evidence type="ECO:0000313" key="3">
    <source>
        <dbReference type="Proteomes" id="UP000510721"/>
    </source>
</evidence>
<feature type="region of interest" description="Disordered" evidence="1">
    <location>
        <begin position="1"/>
        <end position="34"/>
    </location>
</feature>
<dbReference type="KEGG" id="emx:FKV68_07120"/>
<name>A0A859QVD7_9HYPH</name>
<dbReference type="AlphaFoldDB" id="A0A859QVD7"/>
<evidence type="ECO:0000313" key="2">
    <source>
        <dbReference type="EMBL" id="QLL61238.1"/>
    </source>
</evidence>
<dbReference type="Proteomes" id="UP000510721">
    <property type="component" value="Chromosome"/>
</dbReference>
<evidence type="ECO:0000256" key="1">
    <source>
        <dbReference type="SAM" id="MobiDB-lite"/>
    </source>
</evidence>
<keyword evidence="3" id="KW-1185">Reference proteome</keyword>
<reference evidence="2 3" key="1">
    <citation type="submission" date="2019-06" db="EMBL/GenBank/DDBJ databases">
        <title>Complete genome sequence of Ensifer mexicanus ITTG R7 isolated from nodules of Acacia angustissima (Mill.) Kuntze.</title>
        <authorList>
            <person name="Rincon-Rosales R."/>
            <person name="Rogel M.A."/>
            <person name="Guerrero G."/>
            <person name="Rincon-Molina C.I."/>
            <person name="Lopez-Lopez A."/>
            <person name="Martinez-Romero E."/>
        </authorList>
    </citation>
    <scope>NUCLEOTIDE SEQUENCE [LARGE SCALE GENOMIC DNA]</scope>
    <source>
        <strain evidence="2 3">ITTG R7</strain>
    </source>
</reference>
<protein>
    <submittedName>
        <fullName evidence="2">Uncharacterized protein</fullName>
    </submittedName>
</protein>
<sequence length="74" mass="8503">MESSLQEHDAASPRSRHCDERHASVAVAGKEKGPERSRAFFVSVTRSLQRRASYQTRKRRCSTLNYCMFLALSR</sequence>
<dbReference type="EMBL" id="CP041238">
    <property type="protein sequence ID" value="QLL61238.1"/>
    <property type="molecule type" value="Genomic_DNA"/>
</dbReference>
<gene>
    <name evidence="2" type="ORF">FKV68_07120</name>
</gene>
<accession>A0A859QVD7</accession>
<organism evidence="2 3">
    <name type="scientific">Sinorhizobium mexicanum</name>
    <dbReference type="NCBI Taxonomy" id="375549"/>
    <lineage>
        <taxon>Bacteria</taxon>
        <taxon>Pseudomonadati</taxon>
        <taxon>Pseudomonadota</taxon>
        <taxon>Alphaproteobacteria</taxon>
        <taxon>Hyphomicrobiales</taxon>
        <taxon>Rhizobiaceae</taxon>
        <taxon>Sinorhizobium/Ensifer group</taxon>
        <taxon>Sinorhizobium</taxon>
    </lineage>
</organism>